<dbReference type="Pfam" id="PF00017">
    <property type="entry name" value="SH2"/>
    <property type="match status" value="1"/>
</dbReference>
<dbReference type="STRING" id="387005.A0A183I3Z5"/>
<dbReference type="PANTHER" id="PTHR14388:SF17">
    <property type="entry name" value="SH2 DOMAIN-CONTAINING PROTEIN"/>
    <property type="match status" value="1"/>
</dbReference>
<dbReference type="Gene3D" id="3.30.505.10">
    <property type="entry name" value="SH2 domain"/>
    <property type="match status" value="1"/>
</dbReference>
<dbReference type="PROSITE" id="PS50001">
    <property type="entry name" value="SH2"/>
    <property type="match status" value="1"/>
</dbReference>
<organism evidence="6">
    <name type="scientific">Onchocerca flexuosa</name>
    <dbReference type="NCBI Taxonomy" id="387005"/>
    <lineage>
        <taxon>Eukaryota</taxon>
        <taxon>Metazoa</taxon>
        <taxon>Ecdysozoa</taxon>
        <taxon>Nematoda</taxon>
        <taxon>Chromadorea</taxon>
        <taxon>Rhabditida</taxon>
        <taxon>Spirurina</taxon>
        <taxon>Spiruromorpha</taxon>
        <taxon>Filarioidea</taxon>
        <taxon>Onchocercidae</taxon>
        <taxon>Onchocerca</taxon>
    </lineage>
</organism>
<dbReference type="SMART" id="SM00252">
    <property type="entry name" value="SH2"/>
    <property type="match status" value="1"/>
</dbReference>
<evidence type="ECO:0000313" key="6">
    <source>
        <dbReference type="WBParaSite" id="OFLC_0001446501-mRNA-1"/>
    </source>
</evidence>
<evidence type="ECO:0000313" key="4">
    <source>
        <dbReference type="EMBL" id="VDP17133.1"/>
    </source>
</evidence>
<reference evidence="4 5" key="2">
    <citation type="submission" date="2018-11" db="EMBL/GenBank/DDBJ databases">
        <authorList>
            <consortium name="Pathogen Informatics"/>
        </authorList>
    </citation>
    <scope>NUCLEOTIDE SEQUENCE [LARGE SCALE GENOMIC DNA]</scope>
</reference>
<feature type="region of interest" description="Disordered" evidence="2">
    <location>
        <begin position="453"/>
        <end position="472"/>
    </location>
</feature>
<feature type="domain" description="SH2" evidence="3">
    <location>
        <begin position="556"/>
        <end position="649"/>
    </location>
</feature>
<name>A0A183I3Z5_9BILA</name>
<evidence type="ECO:0000259" key="3">
    <source>
        <dbReference type="PROSITE" id="PS50001"/>
    </source>
</evidence>
<accession>A0A183I3Z5</accession>
<dbReference type="InterPro" id="IPR000980">
    <property type="entry name" value="SH2"/>
</dbReference>
<keyword evidence="1" id="KW-0727">SH2 domain</keyword>
<dbReference type="InterPro" id="IPR036860">
    <property type="entry name" value="SH2_dom_sf"/>
</dbReference>
<proteinExistence type="predicted"/>
<feature type="compositionally biased region" description="Low complexity" evidence="2">
    <location>
        <begin position="289"/>
        <end position="298"/>
    </location>
</feature>
<feature type="region of interest" description="Disordered" evidence="2">
    <location>
        <begin position="273"/>
        <end position="300"/>
    </location>
</feature>
<gene>
    <name evidence="4" type="ORF">OFLC_LOCUS14457</name>
</gene>
<dbReference type="Proteomes" id="UP000267606">
    <property type="component" value="Unassembled WGS sequence"/>
</dbReference>
<dbReference type="SUPFAM" id="SSF55550">
    <property type="entry name" value="SH2 domain"/>
    <property type="match status" value="1"/>
</dbReference>
<reference evidence="6" key="1">
    <citation type="submission" date="2016-06" db="UniProtKB">
        <authorList>
            <consortium name="WormBaseParasite"/>
        </authorList>
    </citation>
    <scope>IDENTIFICATION</scope>
</reference>
<evidence type="ECO:0000313" key="5">
    <source>
        <dbReference type="Proteomes" id="UP000267606"/>
    </source>
</evidence>
<keyword evidence="5" id="KW-1185">Reference proteome</keyword>
<dbReference type="GO" id="GO:0005737">
    <property type="term" value="C:cytoplasm"/>
    <property type="evidence" value="ECO:0007669"/>
    <property type="project" value="TreeGrafter"/>
</dbReference>
<dbReference type="WBParaSite" id="OFLC_0001446501-mRNA-1">
    <property type="protein sequence ID" value="OFLC_0001446501-mRNA-1"/>
    <property type="gene ID" value="OFLC_0001446501"/>
</dbReference>
<evidence type="ECO:0000256" key="1">
    <source>
        <dbReference type="PROSITE-ProRule" id="PRU00191"/>
    </source>
</evidence>
<dbReference type="EMBL" id="UZAJ01040871">
    <property type="protein sequence ID" value="VDP17133.1"/>
    <property type="molecule type" value="Genomic_DNA"/>
</dbReference>
<protein>
    <submittedName>
        <fullName evidence="6">SH2 domain-containing protein</fullName>
    </submittedName>
</protein>
<dbReference type="AlphaFoldDB" id="A0A183I3Z5"/>
<sequence>MSMLQQILDQISFDEDLHRNRKFCFGVNFTIIYTSKCILWSLQMFVDPEILNALDEEQKQILFIKMREEQVKRWEAFEMKHMENGEPECSKPKDNSRRISWLTGEDGEVWVWVMGEHKDDLTIEQITEKRALEEARQLAEKEMLENMHLTELTDDNAMVGPHEDENTLKEQLSRIRPWNSEYAYNKIQILQLQESVYDDADSLFDSPRNNNVHWPSRITSTPELFWPRKGILKKSNENLPSKNYIHKENKFSNDIHIEQPIQEKTCSLESFTDSLKSNGSDERSQILPSTSTSNTNFNESFLVTPNSTNTSSGSEAMIGSYVPNAYYLPPSHQPSRLDIRPIRGLGKEDVLTDCNSPYEMKKFNSPISATKPTWMNGNSTTGIFPTLPQSRLWNVNAQITSPQKMNFGDNTVVKFRPELSTGHDLSDIDEEITKRQSEIFEKIKEKHQQFEREAAQEAERTEQAWEEQKKKAREAEAQIRRIAQRAREQHRQQSLRTSSSILPVLNDANSPLKAIMKNVPRPPKPKSREAIINWFKTEELLRGTGLDPLTHRPAVWFHGIIRRSKADQLLQKKPSGSFLVRVSERIWGYTVSYVVGNGNVKHFLVERIPQGYQFLGTNQIVHKHLHELVAFHEISPITVRGNEILRWAIGQMDIDFPDYADLIPPE</sequence>
<dbReference type="PANTHER" id="PTHR14388">
    <property type="entry name" value="T CELL-SPECIFIC ADAPTER PROTEIN TSAD"/>
    <property type="match status" value="1"/>
</dbReference>
<evidence type="ECO:0000256" key="2">
    <source>
        <dbReference type="SAM" id="MobiDB-lite"/>
    </source>
</evidence>